<reference evidence="2" key="3">
    <citation type="submission" date="2022-06" db="UniProtKB">
        <authorList>
            <consortium name="EnsemblPlants"/>
        </authorList>
    </citation>
    <scope>IDENTIFICATION</scope>
</reference>
<organism evidence="2 3">
    <name type="scientific">Triticum urartu</name>
    <name type="common">Red wild einkorn</name>
    <name type="synonym">Crithodium urartu</name>
    <dbReference type="NCBI Taxonomy" id="4572"/>
    <lineage>
        <taxon>Eukaryota</taxon>
        <taxon>Viridiplantae</taxon>
        <taxon>Streptophyta</taxon>
        <taxon>Embryophyta</taxon>
        <taxon>Tracheophyta</taxon>
        <taxon>Spermatophyta</taxon>
        <taxon>Magnoliopsida</taxon>
        <taxon>Liliopsida</taxon>
        <taxon>Poales</taxon>
        <taxon>Poaceae</taxon>
        <taxon>BOP clade</taxon>
        <taxon>Pooideae</taxon>
        <taxon>Triticodae</taxon>
        <taxon>Triticeae</taxon>
        <taxon>Triticinae</taxon>
        <taxon>Triticum</taxon>
    </lineage>
</organism>
<evidence type="ECO:0000313" key="2">
    <source>
        <dbReference type="EnsemblPlants" id="TuG1812G0100002927.01.T01.cds438585"/>
    </source>
</evidence>
<feature type="region of interest" description="Disordered" evidence="1">
    <location>
        <begin position="22"/>
        <end position="69"/>
    </location>
</feature>
<dbReference type="AlphaFoldDB" id="A0A8R7K1I8"/>
<reference evidence="3" key="1">
    <citation type="journal article" date="2013" name="Nature">
        <title>Draft genome of the wheat A-genome progenitor Triticum urartu.</title>
        <authorList>
            <person name="Ling H.Q."/>
            <person name="Zhao S."/>
            <person name="Liu D."/>
            <person name="Wang J."/>
            <person name="Sun H."/>
            <person name="Zhang C."/>
            <person name="Fan H."/>
            <person name="Li D."/>
            <person name="Dong L."/>
            <person name="Tao Y."/>
            <person name="Gao C."/>
            <person name="Wu H."/>
            <person name="Li Y."/>
            <person name="Cui Y."/>
            <person name="Guo X."/>
            <person name="Zheng S."/>
            <person name="Wang B."/>
            <person name="Yu K."/>
            <person name="Liang Q."/>
            <person name="Yang W."/>
            <person name="Lou X."/>
            <person name="Chen J."/>
            <person name="Feng M."/>
            <person name="Jian J."/>
            <person name="Zhang X."/>
            <person name="Luo G."/>
            <person name="Jiang Y."/>
            <person name="Liu J."/>
            <person name="Wang Z."/>
            <person name="Sha Y."/>
            <person name="Zhang B."/>
            <person name="Wu H."/>
            <person name="Tang D."/>
            <person name="Shen Q."/>
            <person name="Xue P."/>
            <person name="Zou S."/>
            <person name="Wang X."/>
            <person name="Liu X."/>
            <person name="Wang F."/>
            <person name="Yang Y."/>
            <person name="An X."/>
            <person name="Dong Z."/>
            <person name="Zhang K."/>
            <person name="Zhang X."/>
            <person name="Luo M.C."/>
            <person name="Dvorak J."/>
            <person name="Tong Y."/>
            <person name="Wang J."/>
            <person name="Yang H."/>
            <person name="Li Z."/>
            <person name="Wang D."/>
            <person name="Zhang A."/>
            <person name="Wang J."/>
        </authorList>
    </citation>
    <scope>NUCLEOTIDE SEQUENCE</scope>
    <source>
        <strain evidence="3">cv. G1812</strain>
    </source>
</reference>
<proteinExistence type="predicted"/>
<sequence>MIPRRNWMAGTRCLSRLRASSKGSVASLWVSKPREAKKSSLGRRTRSGSTTRRTGALRNVRTMSASAKP</sequence>
<evidence type="ECO:0000313" key="3">
    <source>
        <dbReference type="Proteomes" id="UP000015106"/>
    </source>
</evidence>
<name>A0A8R7K1I8_TRIUA</name>
<dbReference type="EnsemblPlants" id="TuG1812G0100002927.01.T01">
    <property type="protein sequence ID" value="TuG1812G0100002927.01.T01.cds438585"/>
    <property type="gene ID" value="TuG1812G0100002927.01"/>
</dbReference>
<evidence type="ECO:0000256" key="1">
    <source>
        <dbReference type="SAM" id="MobiDB-lite"/>
    </source>
</evidence>
<protein>
    <submittedName>
        <fullName evidence="2">Uncharacterized protein</fullName>
    </submittedName>
</protein>
<reference evidence="2" key="2">
    <citation type="submission" date="2018-03" db="EMBL/GenBank/DDBJ databases">
        <title>The Triticum urartu genome reveals the dynamic nature of wheat genome evolution.</title>
        <authorList>
            <person name="Ling H."/>
            <person name="Ma B."/>
            <person name="Shi X."/>
            <person name="Liu H."/>
            <person name="Dong L."/>
            <person name="Sun H."/>
            <person name="Cao Y."/>
            <person name="Gao Q."/>
            <person name="Zheng S."/>
            <person name="Li Y."/>
            <person name="Yu Y."/>
            <person name="Du H."/>
            <person name="Qi M."/>
            <person name="Li Y."/>
            <person name="Yu H."/>
            <person name="Cui Y."/>
            <person name="Wang N."/>
            <person name="Chen C."/>
            <person name="Wu H."/>
            <person name="Zhao Y."/>
            <person name="Zhang J."/>
            <person name="Li Y."/>
            <person name="Zhou W."/>
            <person name="Zhang B."/>
            <person name="Hu W."/>
            <person name="Eijk M."/>
            <person name="Tang J."/>
            <person name="Witsenboer H."/>
            <person name="Zhao S."/>
            <person name="Li Z."/>
            <person name="Zhang A."/>
            <person name="Wang D."/>
            <person name="Liang C."/>
        </authorList>
    </citation>
    <scope>NUCLEOTIDE SEQUENCE [LARGE SCALE GENOMIC DNA]</scope>
    <source>
        <strain evidence="2">cv. G1812</strain>
    </source>
</reference>
<dbReference type="Proteomes" id="UP000015106">
    <property type="component" value="Chromosome 1"/>
</dbReference>
<dbReference type="Gramene" id="TuG1812G0100002927.01.T01">
    <property type="protein sequence ID" value="TuG1812G0100002927.01.T01.cds438585"/>
    <property type="gene ID" value="TuG1812G0100002927.01"/>
</dbReference>
<keyword evidence="3" id="KW-1185">Reference proteome</keyword>
<gene>
    <name evidence="2" type="primary">LOC125517399</name>
</gene>
<accession>A0A8R7K1I8</accession>